<dbReference type="SUPFAM" id="SSF49401">
    <property type="entry name" value="Bacterial adhesins"/>
    <property type="match status" value="1"/>
</dbReference>
<dbReference type="InterPro" id="IPR000259">
    <property type="entry name" value="Adhesion_dom_fimbrial"/>
</dbReference>
<evidence type="ECO:0000256" key="1">
    <source>
        <dbReference type="SAM" id="SignalP"/>
    </source>
</evidence>
<sequence length="174" mass="17814">MKLNKLATVIALASGMATFAVSADQGSGQIDFTGSIIDAPCSIHPDSVNQEIDLGKIAAKHLLNSGTSNPRPFKILLENCDISGPEKTVTITFGGNNAGGDNKLLGITGTASGAGVAMTDGSGNRIELGVATDARTLTTGNNTLAFSAFLQGLNNVTPVTGDFYASTDFTLAYQ</sequence>
<reference evidence="3" key="1">
    <citation type="submission" date="2019-06" db="EMBL/GenBank/DDBJ databases">
        <authorList>
            <person name="Deangelis K."/>
            <person name="Huntemann M."/>
            <person name="Clum A."/>
            <person name="Pillay M."/>
            <person name="Palaniappan K."/>
            <person name="Varghese N."/>
            <person name="Mikhailova N."/>
            <person name="Stamatis D."/>
            <person name="Reddy T."/>
            <person name="Daum C."/>
            <person name="Shapiro N."/>
            <person name="Ivanova N."/>
            <person name="Kyrpides N."/>
            <person name="Woyke T."/>
        </authorList>
    </citation>
    <scope>NUCLEOTIDE SEQUENCE [LARGE SCALE GENOMIC DNA]</scope>
    <source>
        <strain evidence="3">128R</strain>
    </source>
</reference>
<proteinExistence type="predicted"/>
<reference evidence="3" key="2">
    <citation type="submission" date="2019-08" db="EMBL/GenBank/DDBJ databases">
        <title>Investigation of anaerobic lignin degradation for improved lignocellulosic biofuels.</title>
        <authorList>
            <person name="Deangelis K.PhD."/>
        </authorList>
    </citation>
    <scope>NUCLEOTIDE SEQUENCE [LARGE SCALE GENOMIC DNA]</scope>
    <source>
        <strain evidence="3">128R</strain>
    </source>
</reference>
<dbReference type="OrthoDB" id="6522787at2"/>
<gene>
    <name evidence="3" type="ORF">FHU10_0838</name>
</gene>
<keyword evidence="1" id="KW-0732">Signal</keyword>
<comment type="caution">
    <text evidence="3">The sequence shown here is derived from an EMBL/GenBank/DDBJ whole genome shotgun (WGS) entry which is preliminary data.</text>
</comment>
<dbReference type="GO" id="GO:0009289">
    <property type="term" value="C:pilus"/>
    <property type="evidence" value="ECO:0007669"/>
    <property type="project" value="InterPro"/>
</dbReference>
<feature type="chain" id="PRO_5021864143" evidence="1">
    <location>
        <begin position="24"/>
        <end position="174"/>
    </location>
</feature>
<protein>
    <submittedName>
        <fullName evidence="3">Type 1 fimbria pilin</fullName>
    </submittedName>
</protein>
<dbReference type="GO" id="GO:0043709">
    <property type="term" value="P:cell adhesion involved in single-species biofilm formation"/>
    <property type="evidence" value="ECO:0007669"/>
    <property type="project" value="TreeGrafter"/>
</dbReference>
<dbReference type="InterPro" id="IPR036937">
    <property type="entry name" value="Adhesion_dom_fimbrial_sf"/>
</dbReference>
<name>A0A542D722_SERFO</name>
<feature type="signal peptide" evidence="1">
    <location>
        <begin position="1"/>
        <end position="23"/>
    </location>
</feature>
<feature type="domain" description="Fimbrial-type adhesion" evidence="2">
    <location>
        <begin position="30"/>
        <end position="174"/>
    </location>
</feature>
<dbReference type="Pfam" id="PF00419">
    <property type="entry name" value="Fimbrial"/>
    <property type="match status" value="1"/>
</dbReference>
<evidence type="ECO:0000313" key="3">
    <source>
        <dbReference type="EMBL" id="TVZ68406.1"/>
    </source>
</evidence>
<dbReference type="Gene3D" id="2.60.40.1090">
    <property type="entry name" value="Fimbrial-type adhesion domain"/>
    <property type="match status" value="1"/>
</dbReference>
<dbReference type="PANTHER" id="PTHR33420:SF26">
    <property type="entry name" value="FIMBRIAL SUBUNIT"/>
    <property type="match status" value="1"/>
</dbReference>
<dbReference type="AlphaFoldDB" id="A0A542D722"/>
<evidence type="ECO:0000259" key="2">
    <source>
        <dbReference type="Pfam" id="PF00419"/>
    </source>
</evidence>
<organism evidence="3">
    <name type="scientific">Serratia fonticola</name>
    <dbReference type="NCBI Taxonomy" id="47917"/>
    <lineage>
        <taxon>Bacteria</taxon>
        <taxon>Pseudomonadati</taxon>
        <taxon>Pseudomonadota</taxon>
        <taxon>Gammaproteobacteria</taxon>
        <taxon>Enterobacterales</taxon>
        <taxon>Yersiniaceae</taxon>
        <taxon>Serratia</taxon>
    </lineage>
</organism>
<accession>A0A542D722</accession>
<dbReference type="EMBL" id="VISQ01000001">
    <property type="protein sequence ID" value="TVZ68406.1"/>
    <property type="molecule type" value="Genomic_DNA"/>
</dbReference>
<dbReference type="InterPro" id="IPR050263">
    <property type="entry name" value="Bact_Fimbrial_Adh_Pro"/>
</dbReference>
<dbReference type="PANTHER" id="PTHR33420">
    <property type="entry name" value="FIMBRIAL SUBUNIT ELFA-RELATED"/>
    <property type="match status" value="1"/>
</dbReference>
<dbReference type="InterPro" id="IPR008966">
    <property type="entry name" value="Adhesion_dom_sf"/>
</dbReference>